<evidence type="ECO:0000256" key="1">
    <source>
        <dbReference type="ARBA" id="ARBA00003019"/>
    </source>
</evidence>
<keyword evidence="14" id="KW-1185">Reference proteome</keyword>
<feature type="transmembrane region" description="Helical" evidence="12">
    <location>
        <begin position="124"/>
        <end position="143"/>
    </location>
</feature>
<evidence type="ECO:0000256" key="3">
    <source>
        <dbReference type="ARBA" id="ARBA00021242"/>
    </source>
</evidence>
<feature type="transmembrane region" description="Helical" evidence="12">
    <location>
        <begin position="94"/>
        <end position="117"/>
    </location>
</feature>
<organism evidence="13 14">
    <name type="scientific">Tetrapyrgos nigripes</name>
    <dbReference type="NCBI Taxonomy" id="182062"/>
    <lineage>
        <taxon>Eukaryota</taxon>
        <taxon>Fungi</taxon>
        <taxon>Dikarya</taxon>
        <taxon>Basidiomycota</taxon>
        <taxon>Agaricomycotina</taxon>
        <taxon>Agaricomycetes</taxon>
        <taxon>Agaricomycetidae</taxon>
        <taxon>Agaricales</taxon>
        <taxon>Marasmiineae</taxon>
        <taxon>Marasmiaceae</taxon>
        <taxon>Tetrapyrgos</taxon>
    </lineage>
</organism>
<keyword evidence="9 12" id="KW-0472">Membrane</keyword>
<evidence type="ECO:0000256" key="11">
    <source>
        <dbReference type="ARBA" id="ARBA00032555"/>
    </source>
</evidence>
<dbReference type="Pfam" id="PF05631">
    <property type="entry name" value="MFS_5"/>
    <property type="match status" value="1"/>
</dbReference>
<evidence type="ECO:0000313" key="14">
    <source>
        <dbReference type="Proteomes" id="UP000559256"/>
    </source>
</evidence>
<dbReference type="PANTHER" id="PTHR23516:SF1">
    <property type="entry name" value="MOLYBDATE-ANION TRANSPORTER"/>
    <property type="match status" value="1"/>
</dbReference>
<dbReference type="GO" id="GO:0015098">
    <property type="term" value="F:molybdate ion transmembrane transporter activity"/>
    <property type="evidence" value="ECO:0007669"/>
    <property type="project" value="InterPro"/>
</dbReference>
<feature type="transmembrane region" description="Helical" evidence="12">
    <location>
        <begin position="184"/>
        <end position="204"/>
    </location>
</feature>
<feature type="transmembrane region" description="Helical" evidence="12">
    <location>
        <begin position="466"/>
        <end position="487"/>
    </location>
</feature>
<dbReference type="InterPro" id="IPR036259">
    <property type="entry name" value="MFS_trans_sf"/>
</dbReference>
<evidence type="ECO:0000256" key="7">
    <source>
        <dbReference type="ARBA" id="ARBA00022989"/>
    </source>
</evidence>
<dbReference type="GO" id="GO:0005886">
    <property type="term" value="C:plasma membrane"/>
    <property type="evidence" value="ECO:0007669"/>
    <property type="project" value="UniProtKB-SubCell"/>
</dbReference>
<feature type="transmembrane region" description="Helical" evidence="12">
    <location>
        <begin position="442"/>
        <end position="460"/>
    </location>
</feature>
<evidence type="ECO:0000256" key="2">
    <source>
        <dbReference type="ARBA" id="ARBA00004651"/>
    </source>
</evidence>
<evidence type="ECO:0000313" key="13">
    <source>
        <dbReference type="EMBL" id="KAF5369085.1"/>
    </source>
</evidence>
<name>A0A8H5GQL4_9AGAR</name>
<feature type="transmembrane region" description="Helical" evidence="12">
    <location>
        <begin position="149"/>
        <end position="172"/>
    </location>
</feature>
<protein>
    <recommendedName>
        <fullName evidence="3">Molybdate-anion transporter</fullName>
    </recommendedName>
    <alternativeName>
        <fullName evidence="10">Major facilitator superfamily domain-containing protein 5</fullName>
    </alternativeName>
    <alternativeName>
        <fullName evidence="11">Molybdate transporter 2 homolog</fullName>
    </alternativeName>
</protein>
<feature type="transmembrane region" description="Helical" evidence="12">
    <location>
        <begin position="271"/>
        <end position="294"/>
    </location>
</feature>
<comment type="function">
    <text evidence="1">Mediates high-affinity intracellular uptake of the rare oligo-element molybdenum.</text>
</comment>
<dbReference type="GO" id="GO:0006811">
    <property type="term" value="P:monoatomic ion transport"/>
    <property type="evidence" value="ECO:0007669"/>
    <property type="project" value="UniProtKB-KW"/>
</dbReference>
<feature type="transmembrane region" description="Helical" evidence="12">
    <location>
        <begin position="306"/>
        <end position="329"/>
    </location>
</feature>
<feature type="transmembrane region" description="Helical" evidence="12">
    <location>
        <begin position="62"/>
        <end position="82"/>
    </location>
</feature>
<evidence type="ECO:0000256" key="5">
    <source>
        <dbReference type="ARBA" id="ARBA00022475"/>
    </source>
</evidence>
<keyword evidence="4" id="KW-0813">Transport</keyword>
<keyword evidence="7 12" id="KW-1133">Transmembrane helix</keyword>
<sequence>MITGFYERQLVVLSSLCILSLLLERFFSKPRQLPRQSPEERLENGSSPHGTMNGLATLTRQYLVVYAFVMGADWLQGPYVYSLYREQYGFTERFVAVLFVTGFLSAAISGPLVGVWADQHGRKWICQIFCVTYVLTCICLQIPSPPILILGRILGGISTSILFSAFETWLVSASTNAGLPSADLSLIFGRATLTNGFVAAGAGLVSNQLVAYTETFKSPFIASAALLILSYFVIKNSWTENYGSTDKDASADPFQTKRLRQAWKIVRQDPLLLVLGLTQTCFEGSMYLFVFLWVPSLQEASQSTQLPLGNIFSAFMVSMMLGSVLYTFITQTLPAVFSNPASKTHPTNGVEGNGNGTTISSLETTDSANSQSLTLHAKLSSGVCAVSALALACSVSSRAAEDEKLRFWAFCLFEACVGMYYPVQGMLRGSLVSNEHRATLSALFRVPLNIFVVVSLLTGVSSARNAVMTASALMLTFSALMTGFIIVDRVDGKSQRRRPLTH</sequence>
<evidence type="ECO:0000256" key="9">
    <source>
        <dbReference type="ARBA" id="ARBA00023136"/>
    </source>
</evidence>
<keyword evidence="6 12" id="KW-0812">Transmembrane</keyword>
<dbReference type="OrthoDB" id="263957at2759"/>
<feature type="transmembrane region" description="Helical" evidence="12">
    <location>
        <begin position="216"/>
        <end position="234"/>
    </location>
</feature>
<evidence type="ECO:0000256" key="4">
    <source>
        <dbReference type="ARBA" id="ARBA00022448"/>
    </source>
</evidence>
<evidence type="ECO:0000256" key="12">
    <source>
        <dbReference type="SAM" id="Phobius"/>
    </source>
</evidence>
<dbReference type="SUPFAM" id="SSF103473">
    <property type="entry name" value="MFS general substrate transporter"/>
    <property type="match status" value="1"/>
</dbReference>
<comment type="caution">
    <text evidence="13">The sequence shown here is derived from an EMBL/GenBank/DDBJ whole genome shotgun (WGS) entry which is preliminary data.</text>
</comment>
<reference evidence="13 14" key="1">
    <citation type="journal article" date="2020" name="ISME J.">
        <title>Uncovering the hidden diversity of litter-decomposition mechanisms in mushroom-forming fungi.</title>
        <authorList>
            <person name="Floudas D."/>
            <person name="Bentzer J."/>
            <person name="Ahren D."/>
            <person name="Johansson T."/>
            <person name="Persson P."/>
            <person name="Tunlid A."/>
        </authorList>
    </citation>
    <scope>NUCLEOTIDE SEQUENCE [LARGE SCALE GENOMIC DNA]</scope>
    <source>
        <strain evidence="13 14">CBS 291.85</strain>
    </source>
</reference>
<dbReference type="Proteomes" id="UP000559256">
    <property type="component" value="Unassembled WGS sequence"/>
</dbReference>
<dbReference type="InterPro" id="IPR008509">
    <property type="entry name" value="MOT2/MFSD5"/>
</dbReference>
<keyword evidence="5" id="KW-1003">Cell membrane</keyword>
<dbReference type="AlphaFoldDB" id="A0A8H5GQL4"/>
<evidence type="ECO:0000256" key="6">
    <source>
        <dbReference type="ARBA" id="ARBA00022692"/>
    </source>
</evidence>
<dbReference type="Gene3D" id="1.20.1250.20">
    <property type="entry name" value="MFS general substrate transporter like domains"/>
    <property type="match status" value="1"/>
</dbReference>
<keyword evidence="8" id="KW-0406">Ion transport</keyword>
<evidence type="ECO:0000256" key="8">
    <source>
        <dbReference type="ARBA" id="ARBA00023065"/>
    </source>
</evidence>
<comment type="subcellular location">
    <subcellularLocation>
        <location evidence="2">Cell membrane</location>
        <topology evidence="2">Multi-pass membrane protein</topology>
    </subcellularLocation>
</comment>
<proteinExistence type="predicted"/>
<evidence type="ECO:0000256" key="10">
    <source>
        <dbReference type="ARBA" id="ARBA00030646"/>
    </source>
</evidence>
<dbReference type="PANTHER" id="PTHR23516">
    <property type="entry name" value="SAM (S-ADENOSYL METHIONINE) TRANSPORTER"/>
    <property type="match status" value="1"/>
</dbReference>
<dbReference type="CDD" id="cd17487">
    <property type="entry name" value="MFS_MFSD5_like"/>
    <property type="match status" value="1"/>
</dbReference>
<dbReference type="EMBL" id="JAACJM010000014">
    <property type="protein sequence ID" value="KAF5369085.1"/>
    <property type="molecule type" value="Genomic_DNA"/>
</dbReference>
<gene>
    <name evidence="13" type="ORF">D9758_002907</name>
</gene>
<accession>A0A8H5GQL4</accession>